<evidence type="ECO:0000313" key="3">
    <source>
        <dbReference type="EMBL" id="MBB6430427.1"/>
    </source>
</evidence>
<dbReference type="Gene3D" id="3.40.50.1820">
    <property type="entry name" value="alpha/beta hydrolase"/>
    <property type="match status" value="1"/>
</dbReference>
<evidence type="ECO:0000259" key="2">
    <source>
        <dbReference type="Pfam" id="PF12146"/>
    </source>
</evidence>
<gene>
    <name evidence="3" type="ORF">HNQ40_002233</name>
</gene>
<dbReference type="Proteomes" id="UP000541810">
    <property type="component" value="Unassembled WGS sequence"/>
</dbReference>
<dbReference type="PANTHER" id="PTHR22946:SF9">
    <property type="entry name" value="POLYKETIDE TRANSFERASE AF380"/>
    <property type="match status" value="1"/>
</dbReference>
<dbReference type="InterPro" id="IPR022742">
    <property type="entry name" value="Hydrolase_4"/>
</dbReference>
<dbReference type="AlphaFoldDB" id="A0A7X0LKY6"/>
<evidence type="ECO:0000256" key="1">
    <source>
        <dbReference type="ARBA" id="ARBA00022801"/>
    </source>
</evidence>
<comment type="caution">
    <text evidence="3">The sequence shown here is derived from an EMBL/GenBank/DDBJ whole genome shotgun (WGS) entry which is preliminary data.</text>
</comment>
<dbReference type="InterPro" id="IPR029058">
    <property type="entry name" value="AB_hydrolase_fold"/>
</dbReference>
<dbReference type="SUPFAM" id="SSF53474">
    <property type="entry name" value="alpha/beta-Hydrolases"/>
    <property type="match status" value="1"/>
</dbReference>
<proteinExistence type="predicted"/>
<dbReference type="EMBL" id="JACHGY010000001">
    <property type="protein sequence ID" value="MBB6430427.1"/>
    <property type="molecule type" value="Genomic_DNA"/>
</dbReference>
<keyword evidence="1 3" id="KW-0378">Hydrolase</keyword>
<dbReference type="PANTHER" id="PTHR22946">
    <property type="entry name" value="DIENELACTONE HYDROLASE DOMAIN-CONTAINING PROTEIN-RELATED"/>
    <property type="match status" value="1"/>
</dbReference>
<evidence type="ECO:0000313" key="4">
    <source>
        <dbReference type="Proteomes" id="UP000541810"/>
    </source>
</evidence>
<dbReference type="Pfam" id="PF12146">
    <property type="entry name" value="Hydrolase_4"/>
    <property type="match status" value="1"/>
</dbReference>
<name>A0A7X0LKY6_9BACT</name>
<feature type="domain" description="Serine aminopeptidase S33" evidence="2">
    <location>
        <begin position="74"/>
        <end position="209"/>
    </location>
</feature>
<dbReference type="GO" id="GO:0052689">
    <property type="term" value="F:carboxylic ester hydrolase activity"/>
    <property type="evidence" value="ECO:0007669"/>
    <property type="project" value="UniProtKB-ARBA"/>
</dbReference>
<protein>
    <submittedName>
        <fullName evidence="3">Alpha-beta hydrolase superfamily lysophospholipase</fullName>
    </submittedName>
</protein>
<sequence>MSDSEPFDFDEGPSRLSVALGRLTLSAGRYPGRQYLGAVHRRVSRERGGRRFRVYRPNGVTIDAWFSPRDAEAKPRLPIVVSHGLMETKERHFKTAWKMNARGHDVLLFDHRVHGRSTGRRLTFGVEEKHDITAVIDSAAGRGLIKPRGGIDDGLKVITMGFSLGGGTVLQHAAIDERVAGVVGLAPFADFRGAIESFRRKLTPWLDRKWIEDGFDVASAEAGFKLDEASAIEALKQIEIPVLLAEGGKDPYLPGRDHVHKLAAAAERDNVTIVRIDDATHNTLVHKHWPKLDRAVARFCREVSA</sequence>
<reference evidence="3 4" key="1">
    <citation type="submission" date="2020-08" db="EMBL/GenBank/DDBJ databases">
        <title>Genomic Encyclopedia of Type Strains, Phase IV (KMG-IV): sequencing the most valuable type-strain genomes for metagenomic binning, comparative biology and taxonomic classification.</title>
        <authorList>
            <person name="Goeker M."/>
        </authorList>
    </citation>
    <scope>NUCLEOTIDE SEQUENCE [LARGE SCALE GENOMIC DNA]</scope>
    <source>
        <strain evidence="3 4">DSM 103725</strain>
    </source>
</reference>
<keyword evidence="4" id="KW-1185">Reference proteome</keyword>
<dbReference type="InterPro" id="IPR050261">
    <property type="entry name" value="FrsA_esterase"/>
</dbReference>
<organism evidence="3 4">
    <name type="scientific">Algisphaera agarilytica</name>
    <dbReference type="NCBI Taxonomy" id="1385975"/>
    <lineage>
        <taxon>Bacteria</taxon>
        <taxon>Pseudomonadati</taxon>
        <taxon>Planctomycetota</taxon>
        <taxon>Phycisphaerae</taxon>
        <taxon>Phycisphaerales</taxon>
        <taxon>Phycisphaeraceae</taxon>
        <taxon>Algisphaera</taxon>
    </lineage>
</organism>
<dbReference type="RefSeq" id="WP_184677945.1">
    <property type="nucleotide sequence ID" value="NZ_JACHGY010000001.1"/>
</dbReference>
<accession>A0A7X0LKY6</accession>